<dbReference type="EMBL" id="CACRXK020007007">
    <property type="protein sequence ID" value="CAB4011034.1"/>
    <property type="molecule type" value="Genomic_DNA"/>
</dbReference>
<dbReference type="OrthoDB" id="5957452at2759"/>
<proteinExistence type="predicted"/>
<feature type="region of interest" description="Disordered" evidence="1">
    <location>
        <begin position="241"/>
        <end position="309"/>
    </location>
</feature>
<name>A0A6S7HYT0_PARCT</name>
<dbReference type="Gene3D" id="2.30.30.490">
    <property type="match status" value="1"/>
</dbReference>
<comment type="caution">
    <text evidence="2">The sequence shown here is derived from an EMBL/GenBank/DDBJ whole genome shotgun (WGS) entry which is preliminary data.</text>
</comment>
<accession>A0A6S7HYT0</accession>
<evidence type="ECO:0000313" key="2">
    <source>
        <dbReference type="EMBL" id="CAB4011034.1"/>
    </source>
</evidence>
<sequence>MSEPIVEWVGSSCGKHGAYTFYKGFKLTANGETRKYLLGEFYFIRNSKDRPICIAEFQLLWHDANTDNKLASARLYFRPESIPGGRQSCHGKDELLYTDEKVVIKCKDMISLEYDGTGWSYGIKAISELNLQEVPTAGNSDSEDTKKFRLLKRKSKSKKMMPKERVKMVILSFPAYCRFKSLMKKLSNGLVLTKVAIEAFGGIIQSSDGTWVSFSRECFHHPGLAKYDMFMLNKAPVLKGRPRKKKLSNKTTASKEEIKVKQNNATVEQQASNEAESSDDNNTDTSETSSIQELPCPPKLVSSIKEEKRSGVIRSVKQDGKPIAIPPVPKLVKIEQKKTIPYGRYTESGLMYTDQISGHQIEKNIPSKVSYSNSVIASSPYRDGGQTNRVTQTREKCIRVDKDCPASLPESVHASLVSHAATITTNHHIQPRMSTIMSTALATQGEVTQNLGTSDGDEPRTEQPLKRKRGRPPGKSNKCLKSSEVKIAPKTVEDDQVQIKVEDEYVYTETMMECEEYSPEPQNADEQNPGLGFQENQSIQDVRSYPGFGWI</sequence>
<organism evidence="2 3">
    <name type="scientific">Paramuricea clavata</name>
    <name type="common">Red gorgonian</name>
    <name type="synonym">Violescent sea-whip</name>
    <dbReference type="NCBI Taxonomy" id="317549"/>
    <lineage>
        <taxon>Eukaryota</taxon>
        <taxon>Metazoa</taxon>
        <taxon>Cnidaria</taxon>
        <taxon>Anthozoa</taxon>
        <taxon>Octocorallia</taxon>
        <taxon>Malacalcyonacea</taxon>
        <taxon>Plexauridae</taxon>
        <taxon>Paramuricea</taxon>
    </lineage>
</organism>
<gene>
    <name evidence="2" type="ORF">PACLA_8A070424</name>
</gene>
<protein>
    <submittedName>
        <fullName evidence="2">AT-rich interactive domain-containing 5B-like</fullName>
    </submittedName>
</protein>
<feature type="region of interest" description="Disordered" evidence="1">
    <location>
        <begin position="515"/>
        <end position="540"/>
    </location>
</feature>
<feature type="region of interest" description="Disordered" evidence="1">
    <location>
        <begin position="448"/>
        <end position="479"/>
    </location>
</feature>
<feature type="compositionally biased region" description="Polar residues" evidence="1">
    <location>
        <begin position="283"/>
        <end position="292"/>
    </location>
</feature>
<dbReference type="Proteomes" id="UP001152795">
    <property type="component" value="Unassembled WGS sequence"/>
</dbReference>
<dbReference type="InterPro" id="IPR043151">
    <property type="entry name" value="BAH_sf"/>
</dbReference>
<reference evidence="2" key="1">
    <citation type="submission" date="2020-04" db="EMBL/GenBank/DDBJ databases">
        <authorList>
            <person name="Alioto T."/>
            <person name="Alioto T."/>
            <person name="Gomez Garrido J."/>
        </authorList>
    </citation>
    <scope>NUCLEOTIDE SEQUENCE</scope>
    <source>
        <strain evidence="2">A484AB</strain>
    </source>
</reference>
<evidence type="ECO:0000256" key="1">
    <source>
        <dbReference type="SAM" id="MobiDB-lite"/>
    </source>
</evidence>
<evidence type="ECO:0000313" key="3">
    <source>
        <dbReference type="Proteomes" id="UP001152795"/>
    </source>
</evidence>
<keyword evidence="3" id="KW-1185">Reference proteome</keyword>
<feature type="compositionally biased region" description="Polar residues" evidence="1">
    <location>
        <begin position="261"/>
        <end position="275"/>
    </location>
</feature>
<dbReference type="AlphaFoldDB" id="A0A6S7HYT0"/>